<reference evidence="2 3" key="1">
    <citation type="submission" date="2023-08" db="EMBL/GenBank/DDBJ databases">
        <title>A Necator americanus chromosomal reference genome.</title>
        <authorList>
            <person name="Ilik V."/>
            <person name="Petrzelkova K.J."/>
            <person name="Pardy F."/>
            <person name="Fuh T."/>
            <person name="Niatou-Singa F.S."/>
            <person name="Gouil Q."/>
            <person name="Baker L."/>
            <person name="Ritchie M.E."/>
            <person name="Jex A.R."/>
            <person name="Gazzola D."/>
            <person name="Li H."/>
            <person name="Toshio Fujiwara R."/>
            <person name="Zhan B."/>
            <person name="Aroian R.V."/>
            <person name="Pafco B."/>
            <person name="Schwarz E.M."/>
        </authorList>
    </citation>
    <scope>NUCLEOTIDE SEQUENCE [LARGE SCALE GENOMIC DNA]</scope>
    <source>
        <strain evidence="2 3">Aroian</strain>
        <tissue evidence="2">Whole animal</tissue>
    </source>
</reference>
<protein>
    <submittedName>
        <fullName evidence="2">Uncharacterized protein</fullName>
    </submittedName>
</protein>
<keyword evidence="3" id="KW-1185">Reference proteome</keyword>
<accession>A0ABR1D5D0</accession>
<evidence type="ECO:0000313" key="2">
    <source>
        <dbReference type="EMBL" id="KAK6745420.1"/>
    </source>
</evidence>
<evidence type="ECO:0000256" key="1">
    <source>
        <dbReference type="SAM" id="Coils"/>
    </source>
</evidence>
<organism evidence="2 3">
    <name type="scientific">Necator americanus</name>
    <name type="common">Human hookworm</name>
    <dbReference type="NCBI Taxonomy" id="51031"/>
    <lineage>
        <taxon>Eukaryota</taxon>
        <taxon>Metazoa</taxon>
        <taxon>Ecdysozoa</taxon>
        <taxon>Nematoda</taxon>
        <taxon>Chromadorea</taxon>
        <taxon>Rhabditida</taxon>
        <taxon>Rhabditina</taxon>
        <taxon>Rhabditomorpha</taxon>
        <taxon>Strongyloidea</taxon>
        <taxon>Ancylostomatidae</taxon>
        <taxon>Bunostominae</taxon>
        <taxon>Necator</taxon>
    </lineage>
</organism>
<evidence type="ECO:0000313" key="3">
    <source>
        <dbReference type="Proteomes" id="UP001303046"/>
    </source>
</evidence>
<dbReference type="Proteomes" id="UP001303046">
    <property type="component" value="Unassembled WGS sequence"/>
</dbReference>
<feature type="coiled-coil region" evidence="1">
    <location>
        <begin position="16"/>
        <end position="43"/>
    </location>
</feature>
<sequence>MGMSTQRFSRPKYLCHKRLMLSNKRASRAAQQLQDQKFALLQEYRHQHRREGSDRAIHSQLVYLGAALKNTIQKLECEDIGAKVGSYTIFADVVILETSSISQAQLMLAEFVDMWKP</sequence>
<name>A0ABR1D5D0_NECAM</name>
<comment type="caution">
    <text evidence="2">The sequence shown here is derived from an EMBL/GenBank/DDBJ whole genome shotgun (WGS) entry which is preliminary data.</text>
</comment>
<gene>
    <name evidence="2" type="primary">Necator_chrIII.g12647</name>
    <name evidence="2" type="ORF">RB195_011880</name>
</gene>
<proteinExistence type="predicted"/>
<keyword evidence="1" id="KW-0175">Coiled coil</keyword>
<dbReference type="EMBL" id="JAVFWL010000003">
    <property type="protein sequence ID" value="KAK6745420.1"/>
    <property type="molecule type" value="Genomic_DNA"/>
</dbReference>